<dbReference type="WBParaSite" id="Csp11.Scaffold629.g10319.t1">
    <property type="protein sequence ID" value="Csp11.Scaffold629.g10319.t1"/>
    <property type="gene ID" value="Csp11.Scaffold629.g10319"/>
</dbReference>
<evidence type="ECO:0000256" key="1">
    <source>
        <dbReference type="SAM" id="Phobius"/>
    </source>
</evidence>
<dbReference type="SUPFAM" id="SSF48619">
    <property type="entry name" value="Phospholipase A2, PLA2"/>
    <property type="match status" value="1"/>
</dbReference>
<proteinExistence type="predicted"/>
<accession>A0A1I7TNY0</accession>
<dbReference type="Gene3D" id="1.20.90.10">
    <property type="entry name" value="Phospholipase A2 domain"/>
    <property type="match status" value="1"/>
</dbReference>
<dbReference type="InterPro" id="IPR053322">
    <property type="entry name" value="PLA2-like"/>
</dbReference>
<dbReference type="eggNOG" id="ENOG502SUNX">
    <property type="taxonomic scope" value="Eukaryota"/>
</dbReference>
<dbReference type="Proteomes" id="UP000095282">
    <property type="component" value="Unplaced"/>
</dbReference>
<dbReference type="GO" id="GO:0050482">
    <property type="term" value="P:arachidonate secretion"/>
    <property type="evidence" value="ECO:0007669"/>
    <property type="project" value="InterPro"/>
</dbReference>
<dbReference type="PANTHER" id="PTHR34228:SF6">
    <property type="entry name" value="PHOSPHOLIPASE A2"/>
    <property type="match status" value="1"/>
</dbReference>
<keyword evidence="1" id="KW-1133">Transmembrane helix</keyword>
<dbReference type="InterPro" id="IPR036444">
    <property type="entry name" value="PLipase_A2_dom_sf"/>
</dbReference>
<dbReference type="STRING" id="1561998.A0A1I7TNY0"/>
<reference evidence="3" key="1">
    <citation type="submission" date="2016-11" db="UniProtKB">
        <authorList>
            <consortium name="WormBaseParasite"/>
        </authorList>
    </citation>
    <scope>IDENTIFICATION</scope>
</reference>
<keyword evidence="1" id="KW-0812">Transmembrane</keyword>
<dbReference type="AlphaFoldDB" id="A0A1I7TNY0"/>
<feature type="transmembrane region" description="Helical" evidence="1">
    <location>
        <begin position="279"/>
        <end position="302"/>
    </location>
</feature>
<dbReference type="GO" id="GO:0006644">
    <property type="term" value="P:phospholipid metabolic process"/>
    <property type="evidence" value="ECO:0007669"/>
    <property type="project" value="InterPro"/>
</dbReference>
<dbReference type="GO" id="GO:0004623">
    <property type="term" value="F:phospholipase A2 activity"/>
    <property type="evidence" value="ECO:0007669"/>
    <property type="project" value="InterPro"/>
</dbReference>
<keyword evidence="1" id="KW-0472">Membrane</keyword>
<organism evidence="2 3">
    <name type="scientific">Caenorhabditis tropicalis</name>
    <dbReference type="NCBI Taxonomy" id="1561998"/>
    <lineage>
        <taxon>Eukaryota</taxon>
        <taxon>Metazoa</taxon>
        <taxon>Ecdysozoa</taxon>
        <taxon>Nematoda</taxon>
        <taxon>Chromadorea</taxon>
        <taxon>Rhabditida</taxon>
        <taxon>Rhabditina</taxon>
        <taxon>Rhabditomorpha</taxon>
        <taxon>Rhabditoidea</taxon>
        <taxon>Rhabditidae</taxon>
        <taxon>Peloderinae</taxon>
        <taxon>Caenorhabditis</taxon>
    </lineage>
</organism>
<evidence type="ECO:0000313" key="3">
    <source>
        <dbReference type="WBParaSite" id="Csp11.Scaffold629.g10319.t1"/>
    </source>
</evidence>
<evidence type="ECO:0000313" key="2">
    <source>
        <dbReference type="Proteomes" id="UP000095282"/>
    </source>
</evidence>
<sequence>METGLRIFVNSATNQLEKRGLMRLEDILTPLTLQLLKMGFRHGGEVDRDSEALQHSSSTRNKSTNYKSTNYAVPFKKEPGGIHAALNHCCAIHDDCYGQQNGQNKCDEEFCECNRMVTRLPTEEGYKCRATTQDACVILQLFGGFAYGDSNYTDPAKGSGNVLMTPKTLPKTEGDYMNLYSKCPHVNITLASCAFNFDLCALAHSADFCANDLCHCMLDAAESDRLHKKECLPAVAHTCRAVLKHSSLVLAHDVAMKNFVNSCFVVNHSLDFVSLKNQFLFQAGLLILAACSFGFGLFFMYARVGGYRKKQHDDGKYIPIHTVESSRSVNPLLLNAD</sequence>
<keyword evidence="2" id="KW-1185">Reference proteome</keyword>
<name>A0A1I7TNY0_9PELO</name>
<protein>
    <submittedName>
        <fullName evidence="3">Phospholipase A2</fullName>
    </submittedName>
</protein>
<dbReference type="PANTHER" id="PTHR34228">
    <property type="entry name" value="PROTEIN CBG09474-RELATED"/>
    <property type="match status" value="1"/>
</dbReference>